<dbReference type="InterPro" id="IPR054184">
    <property type="entry name" value="DUF6890"/>
</dbReference>
<dbReference type="RefSeq" id="WP_142814694.1">
    <property type="nucleotide sequence ID" value="NZ_CP033893.1"/>
</dbReference>
<sequence>MAAIRANPLEQYLALRRYYLPAEDDSEESLARALWLDEYFAQTKAYKTAEGIAIALNGI</sequence>
<gene>
    <name evidence="1" type="ORF">EGO53_03365</name>
</gene>
<protein>
    <submittedName>
        <fullName evidence="1">Uncharacterized protein</fullName>
    </submittedName>
</protein>
<dbReference type="Pfam" id="PF21830">
    <property type="entry name" value="DUF6890"/>
    <property type="match status" value="1"/>
</dbReference>
<organism evidence="1 2">
    <name type="scientific">Serratia liquefaciens</name>
    <dbReference type="NCBI Taxonomy" id="614"/>
    <lineage>
        <taxon>Bacteria</taxon>
        <taxon>Pseudomonadati</taxon>
        <taxon>Pseudomonadota</taxon>
        <taxon>Gammaproteobacteria</taxon>
        <taxon>Enterobacterales</taxon>
        <taxon>Yersiniaceae</taxon>
        <taxon>Serratia</taxon>
    </lineage>
</organism>
<proteinExistence type="predicted"/>
<evidence type="ECO:0000313" key="1">
    <source>
        <dbReference type="EMBL" id="QDL30883.1"/>
    </source>
</evidence>
<dbReference type="EMBL" id="CP033893">
    <property type="protein sequence ID" value="QDL30883.1"/>
    <property type="molecule type" value="Genomic_DNA"/>
</dbReference>
<accession>A0A515CRY3</accession>
<dbReference type="AlphaFoldDB" id="A0A515CRY3"/>
<name>A0A515CRY3_SERLI</name>
<reference evidence="1 2" key="1">
    <citation type="submission" date="2018-11" db="EMBL/GenBank/DDBJ databases">
        <title>The first complete genome of Serratia liquefaciens isolated from metalophyte plant revel distinctness adaptive mechanisms in an extreme habitat.</title>
        <authorList>
            <person name="Caneschi W.L."/>
            <person name="Sanchez A.B."/>
            <person name="Felestrino E.B."/>
            <person name="Assis R.A.B."/>
            <person name="Lemes C.G.C."/>
            <person name="Cordeiro I.F."/>
            <person name="Fonseca N.P."/>
            <person name="Villa M."/>
            <person name="Vieira I.T."/>
            <person name="Moraes L.A."/>
            <person name="Kamino L.H.Y."/>
            <person name="do Carmo F."/>
            <person name="Garcia C.M."/>
            <person name="Almeida N.F."/>
            <person name="Silva R.S."/>
            <person name="Ferro J.A."/>
            <person name="Ferro M.I.T."/>
            <person name="Varani A.M."/>
            <person name="Ferreira R.M."/>
            <person name="dos Santos V.L."/>
            <person name="Silva U.C."/>
            <person name="Setubal J.C."/>
            <person name="Moreira L.M."/>
        </authorList>
    </citation>
    <scope>NUCLEOTIDE SEQUENCE [LARGE SCALE GENOMIC DNA]</scope>
    <source>
        <strain evidence="1 2">FG3</strain>
    </source>
</reference>
<dbReference type="Proteomes" id="UP000317572">
    <property type="component" value="Chromosome"/>
</dbReference>
<evidence type="ECO:0000313" key="2">
    <source>
        <dbReference type="Proteomes" id="UP000317572"/>
    </source>
</evidence>